<evidence type="ECO:0000256" key="2">
    <source>
        <dbReference type="ARBA" id="ARBA00022645"/>
    </source>
</evidence>
<dbReference type="GO" id="GO:0006508">
    <property type="term" value="P:proteolysis"/>
    <property type="evidence" value="ECO:0007669"/>
    <property type="project" value="UniProtKB-KW"/>
</dbReference>
<keyword evidence="7" id="KW-0732">Signal</keyword>
<accession>W9VS00</accession>
<reference evidence="8 9" key="1">
    <citation type="submission" date="2013-03" db="EMBL/GenBank/DDBJ databases">
        <title>The Genome Sequence of Cladophialophora yegresii CBS 114405.</title>
        <authorList>
            <consortium name="The Broad Institute Genomics Platform"/>
            <person name="Cuomo C."/>
            <person name="de Hoog S."/>
            <person name="Gorbushina A."/>
            <person name="Walker B."/>
            <person name="Young S.K."/>
            <person name="Zeng Q."/>
            <person name="Gargeya S."/>
            <person name="Fitzgerald M."/>
            <person name="Haas B."/>
            <person name="Abouelleil A."/>
            <person name="Allen A.W."/>
            <person name="Alvarado L."/>
            <person name="Arachchi H.M."/>
            <person name="Berlin A.M."/>
            <person name="Chapman S.B."/>
            <person name="Gainer-Dewar J."/>
            <person name="Goldberg J."/>
            <person name="Griggs A."/>
            <person name="Gujja S."/>
            <person name="Hansen M."/>
            <person name="Howarth C."/>
            <person name="Imamovic A."/>
            <person name="Ireland A."/>
            <person name="Larimer J."/>
            <person name="McCowan C."/>
            <person name="Murphy C."/>
            <person name="Pearson M."/>
            <person name="Poon T.W."/>
            <person name="Priest M."/>
            <person name="Roberts A."/>
            <person name="Saif S."/>
            <person name="Shea T."/>
            <person name="Sisk P."/>
            <person name="Sykes S."/>
            <person name="Wortman J."/>
            <person name="Nusbaum C."/>
            <person name="Birren B."/>
        </authorList>
    </citation>
    <scope>NUCLEOTIDE SEQUENCE [LARGE SCALE GENOMIC DNA]</scope>
    <source>
        <strain evidence="8 9">CBS 114405</strain>
    </source>
</reference>
<dbReference type="HOGENOM" id="CLU_008523_10_3_1"/>
<dbReference type="Gene3D" id="3.40.50.1820">
    <property type="entry name" value="alpha/beta hydrolase"/>
    <property type="match status" value="1"/>
</dbReference>
<dbReference type="GO" id="GO:0000324">
    <property type="term" value="C:fungal-type vacuole"/>
    <property type="evidence" value="ECO:0007669"/>
    <property type="project" value="TreeGrafter"/>
</dbReference>
<organism evidence="8 9">
    <name type="scientific">Cladophialophora yegresii CBS 114405</name>
    <dbReference type="NCBI Taxonomy" id="1182544"/>
    <lineage>
        <taxon>Eukaryota</taxon>
        <taxon>Fungi</taxon>
        <taxon>Dikarya</taxon>
        <taxon>Ascomycota</taxon>
        <taxon>Pezizomycotina</taxon>
        <taxon>Eurotiomycetes</taxon>
        <taxon>Chaetothyriomycetidae</taxon>
        <taxon>Chaetothyriales</taxon>
        <taxon>Herpotrichiellaceae</taxon>
        <taxon>Cladophialophora</taxon>
    </lineage>
</organism>
<feature type="signal peptide" evidence="7">
    <location>
        <begin position="1"/>
        <end position="25"/>
    </location>
</feature>
<sequence>MASWTRRLKRSLLSLSAWISTTVEQFPPLPGSKAIIELPSPISPNVTLSYKAVPPGTCTTVFATQQQFAGYIKLPPNILDPTQGNYSIHTFFWFIEARQLPETAPLSIFINGGPGSSSMVGLFQEVGPCQVVEIANGQLGTTARDWGWDRSSNIVFIDQPVQVGFSYDVLTNSSLNLLDETITSPPTSRPDTQPAYTFLNGTFGSGNPSFSANTSQAAAHSLWHFLQTFLTSFPQYNTALRSQAAESTAEIHLFTESYGGKYGPAAGEFFKSQNARRRTDVQFANSTIDVTLKSLGIINGWIDLFTQTPFHPKFAYENSYDIEAISQLQELNALSAFNNANGCQQQTSNCRALEASLDPLGLGNDAVVNQVCSQAQSYCQSYVVGPYTTSGRSGYDISQAVLDPFPNALYLEYLNQLPVQEALGVPVNYTQDSIAVFQAFNTTGDYARDGMIQDLVGLLDSGVRVALIYGDRDYICNWLGGEAVSFAIAGAAGSTYARWYTAGYAPIVANSSYIGGVVREFGNLSFSRIYDAGHLVPAYQPETAFTIFSRIIEGTDISMGLPVDPSTYSSCCDANATYQNVAPPMADPTCYLRAVDSTCNTDQKNMLANNAGVIINGVLYDQASGWQPPDPGIATRAGSPGTPPVSMITSAPLPETASPTQVLSNPAGSGTLTASNSTTIRVSSRPSSPRSSTGGHLSRPQPSTSLPTGVFTATTIPPMTSVSRAASASASNAAASCINTSIFRTLSLSSDTRPATVALVYLFSMFVIS</sequence>
<dbReference type="eggNOG" id="KOG1282">
    <property type="taxonomic scope" value="Eukaryota"/>
</dbReference>
<keyword evidence="2" id="KW-0121">Carboxypeptidase</keyword>
<dbReference type="MEROPS" id="S10.016"/>
<dbReference type="PANTHER" id="PTHR11802:SF404">
    <property type="entry name" value="CARBOXYPEPTIDASE"/>
    <property type="match status" value="1"/>
</dbReference>
<evidence type="ECO:0000256" key="7">
    <source>
        <dbReference type="SAM" id="SignalP"/>
    </source>
</evidence>
<dbReference type="Proteomes" id="UP000019473">
    <property type="component" value="Unassembled WGS sequence"/>
</dbReference>
<dbReference type="Pfam" id="PF00450">
    <property type="entry name" value="Peptidase_S10"/>
    <property type="match status" value="1"/>
</dbReference>
<feature type="chain" id="PRO_5004934128" description="Carboxypeptidase" evidence="7">
    <location>
        <begin position="26"/>
        <end position="769"/>
    </location>
</feature>
<feature type="compositionally biased region" description="Low complexity" evidence="6">
    <location>
        <begin position="683"/>
        <end position="692"/>
    </location>
</feature>
<evidence type="ECO:0000313" key="8">
    <source>
        <dbReference type="EMBL" id="EXJ55805.1"/>
    </source>
</evidence>
<dbReference type="SUPFAM" id="SSF53474">
    <property type="entry name" value="alpha/beta-Hydrolases"/>
    <property type="match status" value="1"/>
</dbReference>
<dbReference type="VEuPathDB" id="FungiDB:A1O7_08735"/>
<keyword evidence="5" id="KW-0325">Glycoprotein</keyword>
<protein>
    <recommendedName>
        <fullName evidence="10">Carboxypeptidase</fullName>
    </recommendedName>
</protein>
<evidence type="ECO:0000313" key="9">
    <source>
        <dbReference type="Proteomes" id="UP000019473"/>
    </source>
</evidence>
<evidence type="ECO:0000256" key="6">
    <source>
        <dbReference type="SAM" id="MobiDB-lite"/>
    </source>
</evidence>
<evidence type="ECO:0000256" key="5">
    <source>
        <dbReference type="ARBA" id="ARBA00023180"/>
    </source>
</evidence>
<keyword evidence="4" id="KW-0378">Hydrolase</keyword>
<dbReference type="OrthoDB" id="443318at2759"/>
<comment type="similarity">
    <text evidence="1">Belongs to the peptidase S10 family.</text>
</comment>
<dbReference type="PRINTS" id="PR00724">
    <property type="entry name" value="CRBOXYPTASEC"/>
</dbReference>
<evidence type="ECO:0008006" key="10">
    <source>
        <dbReference type="Google" id="ProtNLM"/>
    </source>
</evidence>
<dbReference type="GeneID" id="19183300"/>
<dbReference type="STRING" id="1182544.W9VS00"/>
<proteinExistence type="inferred from homology"/>
<dbReference type="RefSeq" id="XP_007760915.1">
    <property type="nucleotide sequence ID" value="XM_007762725.1"/>
</dbReference>
<dbReference type="InterPro" id="IPR001563">
    <property type="entry name" value="Peptidase_S10"/>
</dbReference>
<dbReference type="InterPro" id="IPR033124">
    <property type="entry name" value="Ser_caboxypep_his_AS"/>
</dbReference>
<dbReference type="InterPro" id="IPR029058">
    <property type="entry name" value="AB_hydrolase_fold"/>
</dbReference>
<dbReference type="GO" id="GO:0004185">
    <property type="term" value="F:serine-type carboxypeptidase activity"/>
    <property type="evidence" value="ECO:0007669"/>
    <property type="project" value="InterPro"/>
</dbReference>
<dbReference type="PROSITE" id="PS00560">
    <property type="entry name" value="CARBOXYPEPT_SER_HIS"/>
    <property type="match status" value="1"/>
</dbReference>
<comment type="caution">
    <text evidence="8">The sequence shown here is derived from an EMBL/GenBank/DDBJ whole genome shotgun (WGS) entry which is preliminary data.</text>
</comment>
<dbReference type="PANTHER" id="PTHR11802">
    <property type="entry name" value="SERINE PROTEASE FAMILY S10 SERINE CARBOXYPEPTIDASE"/>
    <property type="match status" value="1"/>
</dbReference>
<dbReference type="AlphaFoldDB" id="W9VS00"/>
<name>W9VS00_9EURO</name>
<gene>
    <name evidence="8" type="ORF">A1O7_08735</name>
</gene>
<evidence type="ECO:0000256" key="3">
    <source>
        <dbReference type="ARBA" id="ARBA00022670"/>
    </source>
</evidence>
<evidence type="ECO:0000256" key="1">
    <source>
        <dbReference type="ARBA" id="ARBA00009431"/>
    </source>
</evidence>
<keyword evidence="9" id="KW-1185">Reference proteome</keyword>
<feature type="region of interest" description="Disordered" evidence="6">
    <location>
        <begin position="626"/>
        <end position="708"/>
    </location>
</feature>
<keyword evidence="3" id="KW-0645">Protease</keyword>
<evidence type="ECO:0000256" key="4">
    <source>
        <dbReference type="ARBA" id="ARBA00022801"/>
    </source>
</evidence>
<dbReference type="EMBL" id="AMGW01000006">
    <property type="protein sequence ID" value="EXJ55805.1"/>
    <property type="molecule type" value="Genomic_DNA"/>
</dbReference>
<feature type="compositionally biased region" description="Polar residues" evidence="6">
    <location>
        <begin position="657"/>
        <end position="682"/>
    </location>
</feature>